<evidence type="ECO:0000256" key="12">
    <source>
        <dbReference type="SAM" id="SignalP"/>
    </source>
</evidence>
<name>A0ABV3RC13_9SPHN</name>
<evidence type="ECO:0000256" key="2">
    <source>
        <dbReference type="ARBA" id="ARBA00022448"/>
    </source>
</evidence>
<evidence type="ECO:0000256" key="10">
    <source>
        <dbReference type="ARBA" id="ARBA00023237"/>
    </source>
</evidence>
<evidence type="ECO:0000259" key="14">
    <source>
        <dbReference type="Pfam" id="PF07715"/>
    </source>
</evidence>
<dbReference type="RefSeq" id="WP_367773424.1">
    <property type="nucleotide sequence ID" value="NZ_JBFNXR010000035.1"/>
</dbReference>
<evidence type="ECO:0000256" key="7">
    <source>
        <dbReference type="ARBA" id="ARBA00023065"/>
    </source>
</evidence>
<keyword evidence="5" id="KW-0812">Transmembrane</keyword>
<comment type="subcellular location">
    <subcellularLocation>
        <location evidence="1">Cell outer membrane</location>
        <topology evidence="1">Multi-pass membrane protein</topology>
    </subcellularLocation>
</comment>
<dbReference type="InterPro" id="IPR000531">
    <property type="entry name" value="Beta-barrel_TonB"/>
</dbReference>
<sequence>MRGRQLVATALGALAWSMAGGTAHAQEVQQEGASANDAPLAGGEIVVTARRKEESLQDVPEFVNVVTTEAVEKLKLTEFTDLQAVVPGLTLAQDGSGTQTSTSLRGVTFDARSTAPPTVAMYLNDAPVQSLFLFDSLFDIGQIEVLRGPQGTNRGVSAPSGAITVTTRRPDVSEWGGYAQGQVTDRHGYNLQGAVNVPVIQDVLAVRAAGVGDWTESNSVRSINNSERPEQRTLAGRLSVLFNPAPDLSAQISYTHIDKRQHAFEHVSGPGQGTALSPAIRASERSSVQDEISEVRVNLDVVTGRLEVPVLGHQLTYVGSYQEARTFLLQDNDIGNVLPGVPLDYVTVSSKDETTHEVRLSSEPAPGRLIDYTVGFFYDWAKTFAGLDNPGILLPGAFGSPAGAPSLASFNPRYQIPILVDVPYLSEETSVFANATLHLGPRTELSGGVRHIWSKFQSRLETTLGEGTTALPPAFINPLLPNCAAAQLGSTYPGFCDVPVPAQSLPTAAFLAKKQPTIYSLSIRHRVSDSLMIYASTGTSYRPPIASPGLQGALNAHPDPVLNSLTFHPAENSTNYEAGFKLTFLGGRGRFNATVFRQTFENLTTFLPNILYLSTASGQPTMANLTASVDAKVTGFEIDAAAQFGRFDLGAQVSYADGKVKGSQVPCNIVENGAPVFNAYGLISLCPGGSVSRDPLWSATLRAEYAQPIGKGANGFIRTLVSYNARSRNRVQPNLTVDAYAPVNLYVGVRSEDGAWEASAFARNLFSVDRTIDRSPVAYDANASLGTAFPQLIPAGGSGYYATLVNPRREFGLSLRYAFGSR</sequence>
<comment type="caution">
    <text evidence="15">The sequence shown here is derived from an EMBL/GenBank/DDBJ whole genome shotgun (WGS) entry which is preliminary data.</text>
</comment>
<protein>
    <submittedName>
        <fullName evidence="15">TonB-dependent receptor</fullName>
    </submittedName>
</protein>
<gene>
    <name evidence="15" type="ORF">ABUH87_10770</name>
</gene>
<evidence type="ECO:0000259" key="13">
    <source>
        <dbReference type="Pfam" id="PF00593"/>
    </source>
</evidence>
<dbReference type="PANTHER" id="PTHR32552">
    <property type="entry name" value="FERRICHROME IRON RECEPTOR-RELATED"/>
    <property type="match status" value="1"/>
</dbReference>
<evidence type="ECO:0000256" key="9">
    <source>
        <dbReference type="ARBA" id="ARBA00023136"/>
    </source>
</evidence>
<comment type="similarity">
    <text evidence="11">Belongs to the TonB-dependent receptor family.</text>
</comment>
<dbReference type="Pfam" id="PF00593">
    <property type="entry name" value="TonB_dep_Rec_b-barrel"/>
    <property type="match status" value="1"/>
</dbReference>
<evidence type="ECO:0000313" key="15">
    <source>
        <dbReference type="EMBL" id="MEW9855641.1"/>
    </source>
</evidence>
<keyword evidence="8 11" id="KW-0798">TonB box</keyword>
<keyword evidence="2" id="KW-0813">Transport</keyword>
<dbReference type="Proteomes" id="UP001556118">
    <property type="component" value="Unassembled WGS sequence"/>
</dbReference>
<keyword evidence="10" id="KW-0998">Cell outer membrane</keyword>
<dbReference type="Pfam" id="PF07715">
    <property type="entry name" value="Plug"/>
    <property type="match status" value="1"/>
</dbReference>
<feature type="domain" description="TonB-dependent receptor plug" evidence="14">
    <location>
        <begin position="56"/>
        <end position="162"/>
    </location>
</feature>
<keyword evidence="15" id="KW-0675">Receptor</keyword>
<proteinExistence type="inferred from homology"/>
<accession>A0ABV3RC13</accession>
<dbReference type="InterPro" id="IPR039426">
    <property type="entry name" value="TonB-dep_rcpt-like"/>
</dbReference>
<dbReference type="SUPFAM" id="SSF56935">
    <property type="entry name" value="Porins"/>
    <property type="match status" value="1"/>
</dbReference>
<keyword evidence="3" id="KW-1134">Transmembrane beta strand</keyword>
<dbReference type="Gene3D" id="2.40.170.20">
    <property type="entry name" value="TonB-dependent receptor, beta-barrel domain"/>
    <property type="match status" value="1"/>
</dbReference>
<dbReference type="InterPro" id="IPR012910">
    <property type="entry name" value="Plug_dom"/>
</dbReference>
<organism evidence="15 16">
    <name type="scientific">Novosphingobium rhizovicinum</name>
    <dbReference type="NCBI Taxonomy" id="3228928"/>
    <lineage>
        <taxon>Bacteria</taxon>
        <taxon>Pseudomonadati</taxon>
        <taxon>Pseudomonadota</taxon>
        <taxon>Alphaproteobacteria</taxon>
        <taxon>Sphingomonadales</taxon>
        <taxon>Sphingomonadaceae</taxon>
        <taxon>Novosphingobium</taxon>
    </lineage>
</organism>
<feature type="chain" id="PRO_5045454268" evidence="12">
    <location>
        <begin position="26"/>
        <end position="822"/>
    </location>
</feature>
<keyword evidence="6" id="KW-0408">Iron</keyword>
<keyword evidence="16" id="KW-1185">Reference proteome</keyword>
<dbReference type="EMBL" id="JBFNXR010000035">
    <property type="protein sequence ID" value="MEW9855641.1"/>
    <property type="molecule type" value="Genomic_DNA"/>
</dbReference>
<evidence type="ECO:0000256" key="5">
    <source>
        <dbReference type="ARBA" id="ARBA00022692"/>
    </source>
</evidence>
<evidence type="ECO:0000313" key="16">
    <source>
        <dbReference type="Proteomes" id="UP001556118"/>
    </source>
</evidence>
<evidence type="ECO:0000256" key="4">
    <source>
        <dbReference type="ARBA" id="ARBA00022496"/>
    </source>
</evidence>
<keyword evidence="9 11" id="KW-0472">Membrane</keyword>
<dbReference type="InterPro" id="IPR036942">
    <property type="entry name" value="Beta-barrel_TonB_sf"/>
</dbReference>
<feature type="domain" description="TonB-dependent receptor-like beta-barrel" evidence="13">
    <location>
        <begin position="366"/>
        <end position="765"/>
    </location>
</feature>
<dbReference type="PANTHER" id="PTHR32552:SF81">
    <property type="entry name" value="TONB-DEPENDENT OUTER MEMBRANE RECEPTOR"/>
    <property type="match status" value="1"/>
</dbReference>
<evidence type="ECO:0000256" key="6">
    <source>
        <dbReference type="ARBA" id="ARBA00023004"/>
    </source>
</evidence>
<keyword evidence="4" id="KW-0410">Iron transport</keyword>
<evidence type="ECO:0000256" key="8">
    <source>
        <dbReference type="ARBA" id="ARBA00023077"/>
    </source>
</evidence>
<reference evidence="15 16" key="1">
    <citation type="submission" date="2024-06" db="EMBL/GenBank/DDBJ databases">
        <title>Novosphingobium rhizovicinus M1R2S20.</title>
        <authorList>
            <person name="Sun J.-Q."/>
        </authorList>
    </citation>
    <scope>NUCLEOTIDE SEQUENCE [LARGE SCALE GENOMIC DNA]</scope>
    <source>
        <strain evidence="15 16">M1R2S20</strain>
    </source>
</reference>
<keyword evidence="7" id="KW-0406">Ion transport</keyword>
<evidence type="ECO:0000256" key="11">
    <source>
        <dbReference type="RuleBase" id="RU003357"/>
    </source>
</evidence>
<keyword evidence="12" id="KW-0732">Signal</keyword>
<feature type="signal peptide" evidence="12">
    <location>
        <begin position="1"/>
        <end position="25"/>
    </location>
</feature>
<evidence type="ECO:0000256" key="3">
    <source>
        <dbReference type="ARBA" id="ARBA00022452"/>
    </source>
</evidence>
<evidence type="ECO:0000256" key="1">
    <source>
        <dbReference type="ARBA" id="ARBA00004571"/>
    </source>
</evidence>